<feature type="compositionally biased region" description="Basic and acidic residues" evidence="5">
    <location>
        <begin position="663"/>
        <end position="690"/>
    </location>
</feature>
<dbReference type="PANTHER" id="PTHR18947:SF35">
    <property type="entry name" value="COILED-COIL DOMAIN-CONTAINING PROTEIN 88B"/>
    <property type="match status" value="1"/>
</dbReference>
<feature type="coiled-coil region" evidence="4">
    <location>
        <begin position="309"/>
        <end position="467"/>
    </location>
</feature>
<feature type="coiled-coil region" evidence="4">
    <location>
        <begin position="1247"/>
        <end position="1422"/>
    </location>
</feature>
<dbReference type="InterPro" id="IPR043936">
    <property type="entry name" value="HOOK_N"/>
</dbReference>
<feature type="region of interest" description="Disordered" evidence="5">
    <location>
        <begin position="1526"/>
        <end position="1644"/>
    </location>
</feature>
<dbReference type="GO" id="GO:0005737">
    <property type="term" value="C:cytoplasm"/>
    <property type="evidence" value="ECO:0007669"/>
    <property type="project" value="UniProtKB-SubCell"/>
</dbReference>
<feature type="compositionally biased region" description="Polar residues" evidence="5">
    <location>
        <begin position="1050"/>
        <end position="1061"/>
    </location>
</feature>
<feature type="non-terminal residue" evidence="7">
    <location>
        <position position="1"/>
    </location>
</feature>
<feature type="coiled-coil region" evidence="4">
    <location>
        <begin position="530"/>
        <end position="603"/>
    </location>
</feature>
<evidence type="ECO:0000256" key="4">
    <source>
        <dbReference type="SAM" id="Coils"/>
    </source>
</evidence>
<evidence type="ECO:0000256" key="3">
    <source>
        <dbReference type="ARBA" id="ARBA00023054"/>
    </source>
</evidence>
<protein>
    <recommendedName>
        <fullName evidence="6">HOOK N-terminal domain-containing protein</fullName>
    </recommendedName>
</protein>
<dbReference type="Pfam" id="PF19047">
    <property type="entry name" value="HOOK_N"/>
    <property type="match status" value="1"/>
</dbReference>
<dbReference type="GO" id="GO:0030705">
    <property type="term" value="P:cytoskeleton-dependent intracellular transport"/>
    <property type="evidence" value="ECO:0007669"/>
    <property type="project" value="InterPro"/>
</dbReference>
<dbReference type="InterPro" id="IPR036872">
    <property type="entry name" value="CH_dom_sf"/>
</dbReference>
<feature type="compositionally biased region" description="Basic and acidic residues" evidence="5">
    <location>
        <begin position="1617"/>
        <end position="1634"/>
    </location>
</feature>
<feature type="domain" description="HOOK N-terminal" evidence="6">
    <location>
        <begin position="182"/>
        <end position="228"/>
    </location>
</feature>
<evidence type="ECO:0000313" key="7">
    <source>
        <dbReference type="EMBL" id="KAK1804421.1"/>
    </source>
</evidence>
<evidence type="ECO:0000256" key="5">
    <source>
        <dbReference type="SAM" id="MobiDB-lite"/>
    </source>
</evidence>
<dbReference type="GO" id="GO:0051959">
    <property type="term" value="F:dynein light intermediate chain binding"/>
    <property type="evidence" value="ECO:0007669"/>
    <property type="project" value="TreeGrafter"/>
</dbReference>
<evidence type="ECO:0000259" key="6">
    <source>
        <dbReference type="Pfam" id="PF19047"/>
    </source>
</evidence>
<keyword evidence="2" id="KW-0963">Cytoplasm</keyword>
<keyword evidence="3 4" id="KW-0175">Coiled coil</keyword>
<feature type="region of interest" description="Disordered" evidence="5">
    <location>
        <begin position="607"/>
        <end position="729"/>
    </location>
</feature>
<dbReference type="SUPFAM" id="SSF116907">
    <property type="entry name" value="Hook domain"/>
    <property type="match status" value="1"/>
</dbReference>
<evidence type="ECO:0000256" key="1">
    <source>
        <dbReference type="ARBA" id="ARBA00004496"/>
    </source>
</evidence>
<name>A0AAD9E457_9TELE</name>
<accession>A0AAD9E457</accession>
<feature type="compositionally biased region" description="Low complexity" evidence="5">
    <location>
        <begin position="1590"/>
        <end position="1602"/>
    </location>
</feature>
<dbReference type="Gene3D" id="1.10.418.10">
    <property type="entry name" value="Calponin-like domain"/>
    <property type="match status" value="1"/>
</dbReference>
<gene>
    <name evidence="7" type="ORF">P4O66_020446</name>
</gene>
<comment type="caution">
    <text evidence="7">The sequence shown here is derived from an EMBL/GenBank/DDBJ whole genome shotgun (WGS) entry which is preliminary data.</text>
</comment>
<dbReference type="GO" id="GO:0008017">
    <property type="term" value="F:microtubule binding"/>
    <property type="evidence" value="ECO:0007669"/>
    <property type="project" value="TreeGrafter"/>
</dbReference>
<evidence type="ECO:0000256" key="2">
    <source>
        <dbReference type="ARBA" id="ARBA00022490"/>
    </source>
</evidence>
<dbReference type="Proteomes" id="UP001239994">
    <property type="component" value="Unassembled WGS sequence"/>
</dbReference>
<feature type="region of interest" description="Disordered" evidence="5">
    <location>
        <begin position="1050"/>
        <end position="1136"/>
    </location>
</feature>
<feature type="region of interest" description="Disordered" evidence="5">
    <location>
        <begin position="491"/>
        <end position="512"/>
    </location>
</feature>
<comment type="subcellular location">
    <subcellularLocation>
        <location evidence="1">Cytoplasm</location>
    </subcellularLocation>
</comment>
<feature type="compositionally biased region" description="Polar residues" evidence="5">
    <location>
        <begin position="1084"/>
        <end position="1095"/>
    </location>
</feature>
<feature type="compositionally biased region" description="Basic and acidic residues" evidence="5">
    <location>
        <begin position="625"/>
        <end position="655"/>
    </location>
</feature>
<proteinExistence type="predicted"/>
<dbReference type="EMBL" id="JAROKS010000004">
    <property type="protein sequence ID" value="KAK1804421.1"/>
    <property type="molecule type" value="Genomic_DNA"/>
</dbReference>
<organism evidence="7 8">
    <name type="scientific">Electrophorus voltai</name>
    <dbReference type="NCBI Taxonomy" id="2609070"/>
    <lineage>
        <taxon>Eukaryota</taxon>
        <taxon>Metazoa</taxon>
        <taxon>Chordata</taxon>
        <taxon>Craniata</taxon>
        <taxon>Vertebrata</taxon>
        <taxon>Euteleostomi</taxon>
        <taxon>Actinopterygii</taxon>
        <taxon>Neopterygii</taxon>
        <taxon>Teleostei</taxon>
        <taxon>Ostariophysi</taxon>
        <taxon>Gymnotiformes</taxon>
        <taxon>Gymnotoidei</taxon>
        <taxon>Gymnotidae</taxon>
        <taxon>Electrophorus</taxon>
    </lineage>
</organism>
<evidence type="ECO:0000313" key="8">
    <source>
        <dbReference type="Proteomes" id="UP001239994"/>
    </source>
</evidence>
<dbReference type="GO" id="GO:0031122">
    <property type="term" value="P:cytoplasmic microtubule organization"/>
    <property type="evidence" value="ECO:0007669"/>
    <property type="project" value="TreeGrafter"/>
</dbReference>
<reference evidence="7" key="1">
    <citation type="submission" date="2023-03" db="EMBL/GenBank/DDBJ databases">
        <title>Electrophorus voltai genome.</title>
        <authorList>
            <person name="Bian C."/>
        </authorList>
    </citation>
    <scope>NUCLEOTIDE SEQUENCE</scope>
    <source>
        <strain evidence="7">CB-2022</strain>
        <tissue evidence="7">Muscle</tissue>
    </source>
</reference>
<feature type="compositionally biased region" description="Polar residues" evidence="5">
    <location>
        <begin position="1578"/>
        <end position="1588"/>
    </location>
</feature>
<dbReference type="PANTHER" id="PTHR18947">
    <property type="entry name" value="HOOK PROTEINS"/>
    <property type="match status" value="1"/>
</dbReference>
<feature type="compositionally biased region" description="Basic and acidic residues" evidence="5">
    <location>
        <begin position="1117"/>
        <end position="1136"/>
    </location>
</feature>
<keyword evidence="8" id="KW-1185">Reference proteome</keyword>
<sequence>FKPKSHFDHAMALRIHSSDSTISRHLYCPRHRPRNHQKTCKPRKRALPDEHDKRYVVNLFKDMFDDEGNDPFPQEEIGVNSDSHDVVRLYLHLTNGVYLNEVMRIIDPNPKVEEIYQNVGDDKILRVQNFSILNRHLRSYYQENLQQLVLMPLPNVAVLGRDPLTVITSNIFYSHSLWSTEGAMEELRRLLLLLLGCAVQCETKETFIQQIQSLDIETQADLALCIQEVTQDPSAVLPLQYGDVCALDGLQAQDLLSSLARQIQGLLAQRDAHLERIAELCVQCEVVTAPAAPPTGLWDSTPEGLSIQLADSKAKLRRFKQELEDKEDQLLDYKYEIQTVEEELKRLQCENRALQGEVRVSRGLRDELDFLREKAARTEQLQMELKSCTHRLRSLDLYRTQLKEQQQYCASLQENKALLEEQLADVRARCSALRELEKDSFLTRQKLTDTEAERDVERQRVDELLEMNMSLQVDLKRLSHVAEVIRSASHPHALQSELESDEELHDTKRPRTPELKPLSVEVDEASSLRLLGAENENAELRRRLECMLAEQEGNAPEVKEALQSQTDRFAQLEEEHQNTLREFQNLRNENSSLKRSLEELKVIQSLGEKEGEGSAGEVEQVISRGECEGKDNGRENQASRREARQEGVMRSQREDGEGEEVFLGDRKEEVINEAERKERGEAEGEKWMEGRKKKTASCLAQAQGPSDVQRDAQKSEQGGGAKDVEGKLSQEALALASQLQQAEEEGERQAALIQELRSKLGEQMRKGQEAGQKLLLLEAESQRLRKAAESLSEAKKEIESLQCESMHKEEELMRLQSQVELQKLEAAVIPQLEGERAALERERDTLKATIDSLRAVVRKSEQFDLTNQTLKAELERLGRSLDSGRRREEELEAELRESGLEVESLSKGRDQAMLEVVRLEQEKEACQSELDSQRREQRQREREMARLRQQLESTASALEHGNQRACSLEVQHRRACHELAQLKETCSQLEELQKEKQQLNVLNAENSAQITSLTQELASERVQSQRLSSQVVQLNQSLEELEAKMKMTTAQLQIPRSSAGSEVTAPPSHSDTEAVTDLKPIRQSPVQRSSSTEVNAGSVRSEHSDSLSVADYTTTLEDNRQDTNREAQEPEKERLINTEKENAVLQREREVLLSQLEQSQAACAQLREQLDTLQRHSISLQENCAKLQDLNTKLQVEQASLSSQHATVLARCRESEMRCATLEVESKVWQKERDESAVRSEALRRDHERLTALQQRQEVELEELLAKHRLLKSSSRNMEAQYKDLEARYMNLQKEWVQVQAELLAQVSVLRGEMSTVQLERTRLEGELNALKEQNQKLDLSNVRLNSQYQLLTQLKGNMDEENRHLVEQNQSLAKENRALLERSLESRDQHHIQQKEYLDKLNELRREKQKLVEKIMDQYRVLEPGMLPPKQPKSVSASCLNRQYVLYVTAPLSDRAGLLAHRKTNWIADRMKKLIKPKAGREGRAQFIAAGSVENLAEAGDAAPASSSPIPAHACILPISRTALEQDPRSAPSSPMPLRRVASQGETEEQPKVVLRTATRRKLGSRHGWGMGRGRDNNVSQSFSPGDQRTPPRTRFRSPSSALWEGENDSSPTPSEEGRGESEESVTPEHSDVSRVSSGAEEQ</sequence>
<dbReference type="GO" id="GO:0005813">
    <property type="term" value="C:centrosome"/>
    <property type="evidence" value="ECO:0007669"/>
    <property type="project" value="TreeGrafter"/>
</dbReference>